<sequence length="580" mass="67580">MLDKIPAEITTEILRYLLTPDLLQCMLVCRSLTPLAQAAMVNNVSLYFTPNIYAGLKFFRGNYLMAQQVHHADFRIEKDFRDHKLLQSIPSILPNLRSLRLYSRLQYYDIADITITSKCKRTLKELSLRGYGAAYAVKMLQTATFRALRSINVSFHNSHAHPSPLDMLRSMQEPNISKMFIKCLKNIPNLKQLSIKNATLYVCDVEDLHNIAPGLQELTVATKGVPFSEQKLTVGSHIQPLIKLKTLNLAIVPNERDVDELDESVIKWLEYVHHKYIGLTNLRLEIMDPHDSEIHLDRFAFSKTLQSMNMMKRIVRKLENMERIDSQFFPFTRENVALCKGFQLQGVKLWDMHVSIEQQLKNLHASKQADSIKALHLVLSKDDHYTRPNAFKRLLLDYKMKHLKKLDIKIELEQYMSLPYVLPAYLLRYVPTLESFSLDYMEIGDDVLPSFQVESGLRHFKVNLFRARGDLEATNTFFENLFKACPLLESFDIRLSLDIADTFTCLILDLKKYTKHLKDIRLRYDENSTCLLFNDDPKRRGKFWETHTRQVREPFTVEKLIDLRCHGDAKLKIHAYDHLD</sequence>
<dbReference type="CDD" id="cd09917">
    <property type="entry name" value="F-box_SF"/>
    <property type="match status" value="1"/>
</dbReference>
<dbReference type="Gene3D" id="3.80.10.10">
    <property type="entry name" value="Ribonuclease Inhibitor"/>
    <property type="match status" value="2"/>
</dbReference>
<dbReference type="EMBL" id="AMYB01000001">
    <property type="protein sequence ID" value="OAD07540.1"/>
    <property type="molecule type" value="Genomic_DNA"/>
</dbReference>
<evidence type="ECO:0000259" key="1">
    <source>
        <dbReference type="PROSITE" id="PS50181"/>
    </source>
</evidence>
<evidence type="ECO:0000313" key="3">
    <source>
        <dbReference type="Proteomes" id="UP000077051"/>
    </source>
</evidence>
<gene>
    <name evidence="2" type="ORF">MUCCIDRAFT_182155</name>
</gene>
<keyword evidence="3" id="KW-1185">Reference proteome</keyword>
<dbReference type="SUPFAM" id="SSF52047">
    <property type="entry name" value="RNI-like"/>
    <property type="match status" value="1"/>
</dbReference>
<dbReference type="SUPFAM" id="SSF81383">
    <property type="entry name" value="F-box domain"/>
    <property type="match status" value="1"/>
</dbReference>
<organism evidence="2 3">
    <name type="scientific">Mucor lusitanicus CBS 277.49</name>
    <dbReference type="NCBI Taxonomy" id="747725"/>
    <lineage>
        <taxon>Eukaryota</taxon>
        <taxon>Fungi</taxon>
        <taxon>Fungi incertae sedis</taxon>
        <taxon>Mucoromycota</taxon>
        <taxon>Mucoromycotina</taxon>
        <taxon>Mucoromycetes</taxon>
        <taxon>Mucorales</taxon>
        <taxon>Mucorineae</taxon>
        <taxon>Mucoraceae</taxon>
        <taxon>Mucor</taxon>
    </lineage>
</organism>
<proteinExistence type="predicted"/>
<comment type="caution">
    <text evidence="2">The sequence shown here is derived from an EMBL/GenBank/DDBJ whole genome shotgun (WGS) entry which is preliminary data.</text>
</comment>
<accession>A0A162R1Y6</accession>
<feature type="domain" description="F-box" evidence="1">
    <location>
        <begin position="1"/>
        <end position="51"/>
    </location>
</feature>
<dbReference type="InterPro" id="IPR032675">
    <property type="entry name" value="LRR_dom_sf"/>
</dbReference>
<dbReference type="Proteomes" id="UP000077051">
    <property type="component" value="Unassembled WGS sequence"/>
</dbReference>
<reference evidence="2 3" key="1">
    <citation type="submission" date="2015-06" db="EMBL/GenBank/DDBJ databases">
        <title>Expansion of signal transduction pathways in fungi by whole-genome duplication.</title>
        <authorList>
            <consortium name="DOE Joint Genome Institute"/>
            <person name="Corrochano L.M."/>
            <person name="Kuo A."/>
            <person name="Marcet-Houben M."/>
            <person name="Polaino S."/>
            <person name="Salamov A."/>
            <person name="Villalobos J.M."/>
            <person name="Alvarez M.I."/>
            <person name="Avalos J."/>
            <person name="Benito E.P."/>
            <person name="Benoit I."/>
            <person name="Burger G."/>
            <person name="Camino L.P."/>
            <person name="Canovas D."/>
            <person name="Cerda-Olmedo E."/>
            <person name="Cheng J.-F."/>
            <person name="Dominguez A."/>
            <person name="Elias M."/>
            <person name="Eslava A.P."/>
            <person name="Glaser F."/>
            <person name="Grimwood J."/>
            <person name="Gutierrez G."/>
            <person name="Heitman J."/>
            <person name="Henrissat B."/>
            <person name="Iturriaga E.A."/>
            <person name="Lang B.F."/>
            <person name="Lavin J.L."/>
            <person name="Lee S."/>
            <person name="Li W."/>
            <person name="Lindquist E."/>
            <person name="Lopez-Garcia S."/>
            <person name="Luque E.M."/>
            <person name="Marcos A.T."/>
            <person name="Martin J."/>
            <person name="Mccluskey K."/>
            <person name="Medina H.R."/>
            <person name="Miralles-Duran A."/>
            <person name="Miyazaki A."/>
            <person name="Munoz-Torres E."/>
            <person name="Oguiza J.A."/>
            <person name="Ohm R."/>
            <person name="Olmedo M."/>
            <person name="Orejas M."/>
            <person name="Ortiz-Castellanos L."/>
            <person name="Pisabarro A.G."/>
            <person name="Rodriguez-Romero J."/>
            <person name="Ruiz-Herrera J."/>
            <person name="Ruiz-Vazquez R."/>
            <person name="Sanz C."/>
            <person name="Schackwitz W."/>
            <person name="Schmutz J."/>
            <person name="Shahriari M."/>
            <person name="Shelest E."/>
            <person name="Silva-Franco F."/>
            <person name="Soanes D."/>
            <person name="Syed K."/>
            <person name="Tagua V.G."/>
            <person name="Talbot N.J."/>
            <person name="Thon M."/>
            <person name="De Vries R.P."/>
            <person name="Wiebenga A."/>
            <person name="Yadav J.S."/>
            <person name="Braun E.L."/>
            <person name="Baker S."/>
            <person name="Garre V."/>
            <person name="Horwitz B."/>
            <person name="Torres-Martinez S."/>
            <person name="Idnurm A."/>
            <person name="Herrera-Estrella A."/>
            <person name="Gabaldon T."/>
            <person name="Grigoriev I.V."/>
        </authorList>
    </citation>
    <scope>NUCLEOTIDE SEQUENCE [LARGE SCALE GENOMIC DNA]</scope>
    <source>
        <strain evidence="2 3">CBS 277.49</strain>
    </source>
</reference>
<protein>
    <recommendedName>
        <fullName evidence="1">F-box domain-containing protein</fullName>
    </recommendedName>
</protein>
<dbReference type="PROSITE" id="PS50181">
    <property type="entry name" value="FBOX"/>
    <property type="match status" value="1"/>
</dbReference>
<dbReference type="VEuPathDB" id="FungiDB:MUCCIDRAFT_182155"/>
<dbReference type="Pfam" id="PF12937">
    <property type="entry name" value="F-box-like"/>
    <property type="match status" value="1"/>
</dbReference>
<name>A0A162R1Y6_MUCCL</name>
<dbReference type="InterPro" id="IPR001810">
    <property type="entry name" value="F-box_dom"/>
</dbReference>
<dbReference type="InterPro" id="IPR036047">
    <property type="entry name" value="F-box-like_dom_sf"/>
</dbReference>
<evidence type="ECO:0000313" key="2">
    <source>
        <dbReference type="EMBL" id="OAD07540.1"/>
    </source>
</evidence>
<dbReference type="AlphaFoldDB" id="A0A162R1Y6"/>